<organism evidence="2 3">
    <name type="scientific">Sphingomonas glaciei</name>
    <dbReference type="NCBI Taxonomy" id="2938948"/>
    <lineage>
        <taxon>Bacteria</taxon>
        <taxon>Pseudomonadati</taxon>
        <taxon>Pseudomonadota</taxon>
        <taxon>Alphaproteobacteria</taxon>
        <taxon>Sphingomonadales</taxon>
        <taxon>Sphingomonadaceae</taxon>
        <taxon>Sphingomonas</taxon>
    </lineage>
</organism>
<keyword evidence="3" id="KW-1185">Reference proteome</keyword>
<keyword evidence="1" id="KW-0472">Membrane</keyword>
<evidence type="ECO:0000313" key="2">
    <source>
        <dbReference type="EMBL" id="UUR09323.1"/>
    </source>
</evidence>
<feature type="transmembrane region" description="Helical" evidence="1">
    <location>
        <begin position="228"/>
        <end position="250"/>
    </location>
</feature>
<feature type="transmembrane region" description="Helical" evidence="1">
    <location>
        <begin position="15"/>
        <end position="34"/>
    </location>
</feature>
<feature type="transmembrane region" description="Helical" evidence="1">
    <location>
        <begin position="145"/>
        <end position="167"/>
    </location>
</feature>
<feature type="transmembrane region" description="Helical" evidence="1">
    <location>
        <begin position="206"/>
        <end position="222"/>
    </location>
</feature>
<evidence type="ECO:0000313" key="3">
    <source>
        <dbReference type="Proteomes" id="UP000831921"/>
    </source>
</evidence>
<dbReference type="RefSeq" id="WP_249505090.1">
    <property type="nucleotide sequence ID" value="NZ_CP097253.1"/>
</dbReference>
<gene>
    <name evidence="2" type="ORF">M1K48_06850</name>
</gene>
<name>A0ABY5MYC7_9SPHN</name>
<dbReference type="EMBL" id="CP097253">
    <property type="protein sequence ID" value="UUR09323.1"/>
    <property type="molecule type" value="Genomic_DNA"/>
</dbReference>
<sequence length="263" mass="27656">MKGGNIYRSLLQRGAILLGAILQVAFSSLPVIGVGDPIGEQSDRVRTLITPAGWAFSIWGPLFAGSFAYAIYQILPSQKQNMLLARIGWASAGAFFGNAMWALYAQLSGLDVLSSLIIIFTLLCLLSVFRALVDPGSLSVGEKYLVALPLSALAAWLTAATIVNVSASLKYHGLTLDDAGLAAAAVVIVGGLIAAATLWPGRGNPWYAAVFLWALAGIHAAAGDEQDLIRLATIISGGLVTVATIVRLAARRNWRHWNGSAAT</sequence>
<evidence type="ECO:0008006" key="4">
    <source>
        <dbReference type="Google" id="ProtNLM"/>
    </source>
</evidence>
<keyword evidence="1" id="KW-1133">Transmembrane helix</keyword>
<keyword evidence="1" id="KW-0812">Transmembrane</keyword>
<protein>
    <recommendedName>
        <fullName evidence="4">Tryptophan-rich sensory protein</fullName>
    </recommendedName>
</protein>
<feature type="transmembrane region" description="Helical" evidence="1">
    <location>
        <begin position="113"/>
        <end position="133"/>
    </location>
</feature>
<feature type="transmembrane region" description="Helical" evidence="1">
    <location>
        <begin position="179"/>
        <end position="199"/>
    </location>
</feature>
<feature type="transmembrane region" description="Helical" evidence="1">
    <location>
        <begin position="87"/>
        <end position="107"/>
    </location>
</feature>
<dbReference type="Proteomes" id="UP000831921">
    <property type="component" value="Chromosome"/>
</dbReference>
<evidence type="ECO:0000256" key="1">
    <source>
        <dbReference type="SAM" id="Phobius"/>
    </source>
</evidence>
<dbReference type="PANTHER" id="PTHR33802:SF1">
    <property type="entry name" value="XK-RELATED PROTEIN"/>
    <property type="match status" value="1"/>
</dbReference>
<dbReference type="PANTHER" id="PTHR33802">
    <property type="entry name" value="SI:CH211-161H7.5-RELATED"/>
    <property type="match status" value="1"/>
</dbReference>
<feature type="transmembrane region" description="Helical" evidence="1">
    <location>
        <begin position="54"/>
        <end position="75"/>
    </location>
</feature>
<accession>A0ABY5MYC7</accession>
<proteinExistence type="predicted"/>
<reference evidence="2 3" key="1">
    <citation type="submission" date="2022-05" db="EMBL/GenBank/DDBJ databases">
        <title>S8-45 Sphingomonas ultraviolaceadurans.</title>
        <authorList>
            <person name="Liu Y."/>
        </authorList>
    </citation>
    <scope>NUCLEOTIDE SEQUENCE [LARGE SCALE GENOMIC DNA]</scope>
    <source>
        <strain evidence="2 3">S8-45</strain>
    </source>
</reference>